<dbReference type="PANTHER" id="PTHR32027">
    <property type="entry name" value="CYTOSINE DEAMINASE"/>
    <property type="match status" value="1"/>
</dbReference>
<protein>
    <submittedName>
        <fullName evidence="1">Metallo-dependent hydrolase</fullName>
    </submittedName>
</protein>
<sequence>MPNAASSLVITNVRLAHPDPARINDLWRIECSEGHVSSVCLVGEDPDSVRAVPNGDRPDDIDAKGGLLLPSDRLCHAHIHLDKGFILDRCELVTGYVVSNAPNNLHHPASCSDFAEALQVTNKAKALFDRDDLYRRGYKLIRDSVECGVTSMRAHVEIDATVEFSCLEVGLKLSKDFRDVCDIQLTAFAQDPLFDAAESTEPSHNYNLLAQAAETHDIQVVGSAPYVEPTLEQAKANITLVLKLAQKQGCHVDFHLDYNLDPASEPLIYEVISEAKKLSWSRESRITIGHATRLQLFTPAQWCDLVVAIGELPIVFVGLPQSDIYMLGRQETDAPLGPPRSTLRIPYIMNKYNLEIAMSVNNVQNAFTPQGSVDPLSLCTFGVALFQSATPKDLRALVRSVTLISKRAIGQKDVHQDLCITTDDPADFVILHDSPDLRSAALNPSYDRTTIRAGIVVARRQTSRWFADVTT</sequence>
<dbReference type="EMBL" id="JACAZI010000003">
    <property type="protein sequence ID" value="KAF7365249.1"/>
    <property type="molecule type" value="Genomic_DNA"/>
</dbReference>
<gene>
    <name evidence="1" type="ORF">MVEN_00396700</name>
</gene>
<reference evidence="1" key="1">
    <citation type="submission" date="2020-05" db="EMBL/GenBank/DDBJ databases">
        <title>Mycena genomes resolve the evolution of fungal bioluminescence.</title>
        <authorList>
            <person name="Tsai I.J."/>
        </authorList>
    </citation>
    <scope>NUCLEOTIDE SEQUENCE</scope>
    <source>
        <strain evidence="1">CCC161011</strain>
    </source>
</reference>
<proteinExistence type="predicted"/>
<dbReference type="PANTHER" id="PTHR32027:SF0">
    <property type="entry name" value="CYTOSINE DEAMINASE"/>
    <property type="match status" value="1"/>
</dbReference>
<dbReference type="AlphaFoldDB" id="A0A8H6YU48"/>
<dbReference type="InterPro" id="IPR052349">
    <property type="entry name" value="Metallo-hydrolase_Enzymes"/>
</dbReference>
<keyword evidence="1" id="KW-0378">Hydrolase</keyword>
<dbReference type="InterPro" id="IPR032466">
    <property type="entry name" value="Metal_Hydrolase"/>
</dbReference>
<accession>A0A8H6YU48</accession>
<dbReference type="Proteomes" id="UP000620124">
    <property type="component" value="Unassembled WGS sequence"/>
</dbReference>
<comment type="caution">
    <text evidence="1">The sequence shown here is derived from an EMBL/GenBank/DDBJ whole genome shotgun (WGS) entry which is preliminary data.</text>
</comment>
<evidence type="ECO:0000313" key="2">
    <source>
        <dbReference type="Proteomes" id="UP000620124"/>
    </source>
</evidence>
<name>A0A8H6YU48_9AGAR</name>
<dbReference type="OrthoDB" id="10266980at2759"/>
<dbReference type="Gene3D" id="3.20.20.140">
    <property type="entry name" value="Metal-dependent hydrolases"/>
    <property type="match status" value="1"/>
</dbReference>
<evidence type="ECO:0000313" key="1">
    <source>
        <dbReference type="EMBL" id="KAF7365249.1"/>
    </source>
</evidence>
<keyword evidence="2" id="KW-1185">Reference proteome</keyword>
<organism evidence="1 2">
    <name type="scientific">Mycena venus</name>
    <dbReference type="NCBI Taxonomy" id="2733690"/>
    <lineage>
        <taxon>Eukaryota</taxon>
        <taxon>Fungi</taxon>
        <taxon>Dikarya</taxon>
        <taxon>Basidiomycota</taxon>
        <taxon>Agaricomycotina</taxon>
        <taxon>Agaricomycetes</taxon>
        <taxon>Agaricomycetidae</taxon>
        <taxon>Agaricales</taxon>
        <taxon>Marasmiineae</taxon>
        <taxon>Mycenaceae</taxon>
        <taxon>Mycena</taxon>
    </lineage>
</organism>
<dbReference type="GO" id="GO:0016814">
    <property type="term" value="F:hydrolase activity, acting on carbon-nitrogen (but not peptide) bonds, in cyclic amidines"/>
    <property type="evidence" value="ECO:0007669"/>
    <property type="project" value="TreeGrafter"/>
</dbReference>
<dbReference type="SUPFAM" id="SSF51556">
    <property type="entry name" value="Metallo-dependent hydrolases"/>
    <property type="match status" value="1"/>
</dbReference>